<dbReference type="InterPro" id="IPR003593">
    <property type="entry name" value="AAA+_ATPase"/>
</dbReference>
<evidence type="ECO:0000256" key="7">
    <source>
        <dbReference type="SAM" id="MobiDB-lite"/>
    </source>
</evidence>
<dbReference type="InterPro" id="IPR027417">
    <property type="entry name" value="P-loop_NTPase"/>
</dbReference>
<dbReference type="InterPro" id="IPR050130">
    <property type="entry name" value="ClpA_ClpB"/>
</dbReference>
<dbReference type="OrthoDB" id="9803641at2"/>
<evidence type="ECO:0000256" key="4">
    <source>
        <dbReference type="ARBA" id="ARBA00022840"/>
    </source>
</evidence>
<dbReference type="InterPro" id="IPR003959">
    <property type="entry name" value="ATPase_AAA_core"/>
</dbReference>
<dbReference type="GO" id="GO:0034605">
    <property type="term" value="P:cellular response to heat"/>
    <property type="evidence" value="ECO:0007669"/>
    <property type="project" value="TreeGrafter"/>
</dbReference>
<dbReference type="Pfam" id="PF10431">
    <property type="entry name" value="ClpB_D2-small"/>
    <property type="match status" value="1"/>
</dbReference>
<feature type="compositionally biased region" description="Polar residues" evidence="7">
    <location>
        <begin position="172"/>
        <end position="183"/>
    </location>
</feature>
<dbReference type="Gene3D" id="3.40.50.300">
    <property type="entry name" value="P-loop containing nucleotide triphosphate hydrolases"/>
    <property type="match status" value="3"/>
</dbReference>
<name>A0A1H6F6B9_9GAMM</name>
<dbReference type="Pfam" id="PF02861">
    <property type="entry name" value="Clp_N"/>
    <property type="match status" value="1"/>
</dbReference>
<dbReference type="Pfam" id="PF07724">
    <property type="entry name" value="AAA_2"/>
    <property type="match status" value="1"/>
</dbReference>
<dbReference type="GO" id="GO:0005524">
    <property type="term" value="F:ATP binding"/>
    <property type="evidence" value="ECO:0007669"/>
    <property type="project" value="UniProtKB-KW"/>
</dbReference>
<dbReference type="Gene3D" id="1.10.8.60">
    <property type="match status" value="1"/>
</dbReference>
<dbReference type="NCBIfam" id="TIGR03345">
    <property type="entry name" value="VI_ClpV1"/>
    <property type="match status" value="1"/>
</dbReference>
<gene>
    <name evidence="9" type="primary">clpB_1</name>
    <name evidence="9" type="ORF">MBHS_00926</name>
</gene>
<dbReference type="PROSITE" id="PS51903">
    <property type="entry name" value="CLP_R"/>
    <property type="match status" value="1"/>
</dbReference>
<keyword evidence="5" id="KW-0143">Chaperone</keyword>
<dbReference type="AlphaFoldDB" id="A0A1H6F6B9"/>
<dbReference type="Pfam" id="PF17871">
    <property type="entry name" value="AAA_lid_9"/>
    <property type="match status" value="1"/>
</dbReference>
<dbReference type="Gene3D" id="1.10.1780.10">
    <property type="entry name" value="Clp, N-terminal domain"/>
    <property type="match status" value="1"/>
</dbReference>
<dbReference type="RefSeq" id="WP_103919057.1">
    <property type="nucleotide sequence ID" value="NZ_FMSV02000152.1"/>
</dbReference>
<dbReference type="Pfam" id="PF00004">
    <property type="entry name" value="AAA"/>
    <property type="match status" value="1"/>
</dbReference>
<feature type="compositionally biased region" description="Low complexity" evidence="7">
    <location>
        <begin position="161"/>
        <end position="171"/>
    </location>
</feature>
<feature type="domain" description="Clp R" evidence="8">
    <location>
        <begin position="9"/>
        <end position="155"/>
    </location>
</feature>
<dbReference type="SMART" id="SM01086">
    <property type="entry name" value="ClpB_D2-small"/>
    <property type="match status" value="1"/>
</dbReference>
<dbReference type="GO" id="GO:0016887">
    <property type="term" value="F:ATP hydrolysis activity"/>
    <property type="evidence" value="ECO:0007669"/>
    <property type="project" value="InterPro"/>
</dbReference>
<dbReference type="SUPFAM" id="SSF52540">
    <property type="entry name" value="P-loop containing nucleoside triphosphate hydrolases"/>
    <property type="match status" value="2"/>
</dbReference>
<dbReference type="Proteomes" id="UP000236724">
    <property type="component" value="Unassembled WGS sequence"/>
</dbReference>
<keyword evidence="4" id="KW-0067">ATP-binding</keyword>
<keyword evidence="10" id="KW-1185">Reference proteome</keyword>
<evidence type="ECO:0000259" key="8">
    <source>
        <dbReference type="PROSITE" id="PS51903"/>
    </source>
</evidence>
<dbReference type="InterPro" id="IPR004176">
    <property type="entry name" value="Clp_R_N"/>
</dbReference>
<evidence type="ECO:0000256" key="1">
    <source>
        <dbReference type="ARBA" id="ARBA00008675"/>
    </source>
</evidence>
<dbReference type="GO" id="GO:0005737">
    <property type="term" value="C:cytoplasm"/>
    <property type="evidence" value="ECO:0007669"/>
    <property type="project" value="TreeGrafter"/>
</dbReference>
<dbReference type="InterPro" id="IPR017729">
    <property type="entry name" value="ATPase_T6SS_ClpV1"/>
</dbReference>
<keyword evidence="3" id="KW-0547">Nucleotide-binding</keyword>
<evidence type="ECO:0000256" key="5">
    <source>
        <dbReference type="ARBA" id="ARBA00023186"/>
    </source>
</evidence>
<evidence type="ECO:0000313" key="9">
    <source>
        <dbReference type="EMBL" id="SEH05073.1"/>
    </source>
</evidence>
<organism evidence="9 10">
    <name type="scientific">Candidatus Venteria ishoeyi</name>
    <dbReference type="NCBI Taxonomy" id="1899563"/>
    <lineage>
        <taxon>Bacteria</taxon>
        <taxon>Pseudomonadati</taxon>
        <taxon>Pseudomonadota</taxon>
        <taxon>Gammaproteobacteria</taxon>
        <taxon>Thiotrichales</taxon>
        <taxon>Thiotrichaceae</taxon>
        <taxon>Venteria</taxon>
    </lineage>
</organism>
<comment type="similarity">
    <text evidence="1">Belongs to the ClpA/ClpB family.</text>
</comment>
<dbReference type="CDD" id="cd19499">
    <property type="entry name" value="RecA-like_ClpB_Hsp104-like"/>
    <property type="match status" value="1"/>
</dbReference>
<dbReference type="InterPro" id="IPR041546">
    <property type="entry name" value="ClpA/ClpB_AAA_lid"/>
</dbReference>
<dbReference type="EMBL" id="FMSV02000152">
    <property type="protein sequence ID" value="SEH05073.1"/>
    <property type="molecule type" value="Genomic_DNA"/>
</dbReference>
<feature type="region of interest" description="Disordered" evidence="7">
    <location>
        <begin position="157"/>
        <end position="186"/>
    </location>
</feature>
<reference evidence="9 10" key="1">
    <citation type="submission" date="2016-10" db="EMBL/GenBank/DDBJ databases">
        <authorList>
            <person name="de Groot N.N."/>
        </authorList>
    </citation>
    <scope>NUCLEOTIDE SEQUENCE [LARGE SCALE GENOMIC DNA]</scope>
    <source>
        <strain evidence="9">MBHS1</strain>
    </source>
</reference>
<protein>
    <submittedName>
        <fullName evidence="9">Chaperone protein ClpB</fullName>
    </submittedName>
</protein>
<dbReference type="InterPro" id="IPR028299">
    <property type="entry name" value="ClpA/B_CS2"/>
</dbReference>
<accession>A0A1H6F6B9</accession>
<keyword evidence="2 6" id="KW-0677">Repeat</keyword>
<dbReference type="CDD" id="cd00009">
    <property type="entry name" value="AAA"/>
    <property type="match status" value="1"/>
</dbReference>
<dbReference type="SUPFAM" id="SSF81923">
    <property type="entry name" value="Double Clp-N motif"/>
    <property type="match status" value="1"/>
</dbReference>
<evidence type="ECO:0000313" key="10">
    <source>
        <dbReference type="Proteomes" id="UP000236724"/>
    </source>
</evidence>
<sequence>MSLELKPLIGKLNSTCRRAFELAAELCVSNQHYSVEIEHLLLKLLERPDTDVERIFSYYSVDMVRVSRELSQTIARFKRGNTRTPTMSPYILALLKEAWLISSLQFNEEQVRSGSMLLAIIDQDTLRGTLLESAPSLIKIPRESLREDIHELLKNSPEQKATAAHTASTAAGNSADTTDTASTKVAADTPALDQFTIDLTDEARQGKIDEIEGRDGEIRQIIDILTRRRQNNPILTGDAGVGKTAVAEGFALRIARSEVPPTLKNVSLRTLDLGLLQAGAGVKGEFENRVKSVISEVKSSPQPIILFIDEAHTMIGAGAGAGQGDVANLLKPALARGDLRTIAATTWAEYKKYFEKDPALTRRFQVVKVGEPDEDDAIRMLRSVVKRLENHHQVMILDEAIRDAVRLSARYISGRQLPDKAVSVLDTACARVAIAQNSEPPVLEATRRRIERSREERQLLQREQATGTADHKTRLEALETRMEPLKTLQADLRQRWQDELQLIQKIREQEQKLETTLEENPDNSEAQGDLIALKTDLSTLQAGDPMIPLCVDGRIIAQVISAWTGIPVGKMLTDEVDTILNIKQHMAQRIIGQSHALDSISRRIQTYRADLDDPGKPVGVFMLAGPSGVGKTETAVTLAELLYGGEHNMITINMSEYQEAYTVSSLKGAPPGYVGHGKGGVLTEAVRRNPYSVVLLDEVEKAHPDVLELFYQVFDKGVMEDGDGVVVDFKNTLILLTTNLGTESMMSLALHHDPGIDVLQEAVRNELLSRFKPAFLGRMVLVPYYPLGDEEIRQIVRLKLDKLVQRFADNHKAHLHYDDGLVHTVTSRCTEVDSGARNIDHILTHTLLPALSVEILERGAQAQHFSSVQLSCDEQGEFSYAFDPEMDTEEDWANPDIVDSGPGERPLGDLDSLLDWLKSGDV</sequence>
<evidence type="ECO:0000256" key="6">
    <source>
        <dbReference type="PROSITE-ProRule" id="PRU01251"/>
    </source>
</evidence>
<dbReference type="SMART" id="SM00382">
    <property type="entry name" value="AAA"/>
    <property type="match status" value="2"/>
</dbReference>
<dbReference type="InterPro" id="IPR019489">
    <property type="entry name" value="Clp_ATPase_C"/>
</dbReference>
<dbReference type="InterPro" id="IPR001270">
    <property type="entry name" value="ClpA/B"/>
</dbReference>
<dbReference type="PRINTS" id="PR00300">
    <property type="entry name" value="CLPPROTEASEA"/>
</dbReference>
<dbReference type="InterPro" id="IPR036628">
    <property type="entry name" value="Clp_N_dom_sf"/>
</dbReference>
<dbReference type="PANTHER" id="PTHR11638:SF184">
    <property type="entry name" value="ATPASE WITH CHAPERONE ACTIVITY"/>
    <property type="match status" value="1"/>
</dbReference>
<dbReference type="PANTHER" id="PTHR11638">
    <property type="entry name" value="ATP-DEPENDENT CLP PROTEASE"/>
    <property type="match status" value="1"/>
</dbReference>
<dbReference type="PROSITE" id="PS00871">
    <property type="entry name" value="CLPAB_2"/>
    <property type="match status" value="1"/>
</dbReference>
<evidence type="ECO:0000256" key="3">
    <source>
        <dbReference type="ARBA" id="ARBA00022741"/>
    </source>
</evidence>
<proteinExistence type="inferred from homology"/>
<evidence type="ECO:0000256" key="2">
    <source>
        <dbReference type="ARBA" id="ARBA00022737"/>
    </source>
</evidence>